<name>A0A1B7WZ77_APHFL</name>
<dbReference type="AlphaFoldDB" id="A0A1B7WZ77"/>
<evidence type="ECO:0000313" key="2">
    <source>
        <dbReference type="Proteomes" id="UP000092093"/>
    </source>
</evidence>
<comment type="caution">
    <text evidence="1">The sequence shown here is derived from an EMBL/GenBank/DDBJ whole genome shotgun (WGS) entry which is preliminary data.</text>
</comment>
<proteinExistence type="predicted"/>
<evidence type="ECO:0000313" key="1">
    <source>
        <dbReference type="EMBL" id="OBQ42421.1"/>
    </source>
</evidence>
<gene>
    <name evidence="1" type="ORF">AN484_17895</name>
</gene>
<accession>A0A1B7WZ77</accession>
<organism evidence="1 2">
    <name type="scientific">Aphanizomenon flos-aquae WA102</name>
    <dbReference type="NCBI Taxonomy" id="1710896"/>
    <lineage>
        <taxon>Bacteria</taxon>
        <taxon>Bacillati</taxon>
        <taxon>Cyanobacteriota</taxon>
        <taxon>Cyanophyceae</taxon>
        <taxon>Nostocales</taxon>
        <taxon>Aphanizomenonaceae</taxon>
        <taxon>Aphanizomenon</taxon>
    </lineage>
</organism>
<protein>
    <submittedName>
        <fullName evidence="1">Uncharacterized protein</fullName>
    </submittedName>
</protein>
<dbReference type="Proteomes" id="UP000092093">
    <property type="component" value="Unassembled WGS sequence"/>
</dbReference>
<sequence>MILKAGLTLFVNHSNIYSVKKNKKAKKNMDATKVEKIVTLIKEFIDHANITIWEEESYITLITYSGRNMFGQFCYAIVAPGSEQYQDFVSDLEDYANEKEIEIDKKDLRELRKPGRDTLGCSSVFYLPILKKIDGLEP</sequence>
<reference evidence="1 2" key="1">
    <citation type="submission" date="2015-09" db="EMBL/GenBank/DDBJ databases">
        <title>Aphanizomenon flos-aquae WA102.</title>
        <authorList>
            <person name="Driscoll C."/>
        </authorList>
    </citation>
    <scope>NUCLEOTIDE SEQUENCE [LARGE SCALE GENOMIC DNA]</scope>
    <source>
        <strain evidence="1">WA102</strain>
    </source>
</reference>
<dbReference type="EMBL" id="LJOW01000106">
    <property type="protein sequence ID" value="OBQ42421.1"/>
    <property type="molecule type" value="Genomic_DNA"/>
</dbReference>